<organism evidence="1 2">
    <name type="scientific">Pseudomonas phage vB_PsyM_KIL2</name>
    <dbReference type="NCBI Taxonomy" id="1777066"/>
    <lineage>
        <taxon>Viruses</taxon>
        <taxon>Duplodnaviria</taxon>
        <taxon>Heunggongvirae</taxon>
        <taxon>Uroviricota</taxon>
        <taxon>Caudoviricetes</taxon>
        <taxon>Vandenendeviridae</taxon>
        <taxon>Gorskivirinae</taxon>
        <taxon>Flaumdravirus</taxon>
        <taxon>Flaumdravirus KIL4</taxon>
    </lineage>
</organism>
<gene>
    <name evidence="1" type="ORF">vB_PsyM_KIL2_0018</name>
</gene>
<dbReference type="Gene3D" id="3.60.21.10">
    <property type="match status" value="1"/>
</dbReference>
<accession>A0A142IDX4</accession>
<dbReference type="InterPro" id="IPR029052">
    <property type="entry name" value="Metallo-depent_PP-like"/>
</dbReference>
<protein>
    <submittedName>
        <fullName evidence="1">Putative phosphoesterase</fullName>
    </submittedName>
</protein>
<reference evidence="1 2" key="1">
    <citation type="journal article" date="2016" name="Front. Microbiol.">
        <title>Characterization of Novel Bacteriophages for Biocontrol of Bacterial Blight in Leek Caused by Pseudomonas syringae pv. porri.</title>
        <authorList>
            <person name="Rombouts S."/>
            <person name="Lavigne R."/>
        </authorList>
    </citation>
    <scope>NUCLEOTIDE SEQUENCE [LARGE SCALE GENOMIC DNA]</scope>
</reference>
<evidence type="ECO:0000313" key="1">
    <source>
        <dbReference type="EMBL" id="AMR57429.1"/>
    </source>
</evidence>
<sequence>MSNIWFTSDLHFGHKNVIECCNRPWTCEEQDAEIVRRWNSRVGLFDEVYHLGR</sequence>
<proteinExistence type="predicted"/>
<name>A0A142IDX4_9CAUD</name>
<dbReference type="Proteomes" id="UP000230876">
    <property type="component" value="Segment"/>
</dbReference>
<evidence type="ECO:0000313" key="2">
    <source>
        <dbReference type="Proteomes" id="UP000230876"/>
    </source>
</evidence>
<dbReference type="EMBL" id="KU130127">
    <property type="protein sequence ID" value="AMR57429.1"/>
    <property type="molecule type" value="Genomic_DNA"/>
</dbReference>